<sequence>MSFTKPFMMHSGCWNDREWEECLAEAVSFKMPYALRQRFVSSWFTRCPTMLLPFGTDSRKIKITINRSPNETA</sequence>
<gene>
    <name evidence="1" type="ORF">PHMEG_00041428</name>
</gene>
<evidence type="ECO:0000313" key="1">
    <source>
        <dbReference type="EMBL" id="OWY90443.1"/>
    </source>
</evidence>
<reference evidence="2" key="1">
    <citation type="submission" date="2017-03" db="EMBL/GenBank/DDBJ databases">
        <title>Phytopthora megakarya and P. palmivora, two closely related causual agents of cacao black pod achieved similar genome size and gene model numbers by different mechanisms.</title>
        <authorList>
            <person name="Ali S."/>
            <person name="Shao J."/>
            <person name="Larry D.J."/>
            <person name="Kronmiller B."/>
            <person name="Shen D."/>
            <person name="Strem M.D."/>
            <person name="Melnick R.L."/>
            <person name="Guiltinan M.J."/>
            <person name="Tyler B.M."/>
            <person name="Meinhardt L.W."/>
            <person name="Bailey B.A."/>
        </authorList>
    </citation>
    <scope>NUCLEOTIDE SEQUENCE [LARGE SCALE GENOMIC DNA]</scope>
    <source>
        <strain evidence="2">zdho120</strain>
    </source>
</reference>
<proteinExistence type="predicted"/>
<dbReference type="Proteomes" id="UP000198211">
    <property type="component" value="Unassembled WGS sequence"/>
</dbReference>
<keyword evidence="2" id="KW-1185">Reference proteome</keyword>
<protein>
    <submittedName>
        <fullName evidence="1">Uncharacterized protein</fullName>
    </submittedName>
</protein>
<dbReference type="AlphaFoldDB" id="A0A225UBR1"/>
<accession>A0A225UBR1</accession>
<organism evidence="1 2">
    <name type="scientific">Phytophthora megakarya</name>
    <dbReference type="NCBI Taxonomy" id="4795"/>
    <lineage>
        <taxon>Eukaryota</taxon>
        <taxon>Sar</taxon>
        <taxon>Stramenopiles</taxon>
        <taxon>Oomycota</taxon>
        <taxon>Peronosporomycetes</taxon>
        <taxon>Peronosporales</taxon>
        <taxon>Peronosporaceae</taxon>
        <taxon>Phytophthora</taxon>
    </lineage>
</organism>
<evidence type="ECO:0000313" key="2">
    <source>
        <dbReference type="Proteomes" id="UP000198211"/>
    </source>
</evidence>
<comment type="caution">
    <text evidence="1">The sequence shown here is derived from an EMBL/GenBank/DDBJ whole genome shotgun (WGS) entry which is preliminary data.</text>
</comment>
<name>A0A225UBR1_9STRA</name>
<dbReference type="EMBL" id="NBNE01022923">
    <property type="protein sequence ID" value="OWY90443.1"/>
    <property type="molecule type" value="Genomic_DNA"/>
</dbReference>